<keyword evidence="3" id="KW-1185">Reference proteome</keyword>
<dbReference type="PANTHER" id="PTHR34315:SF1">
    <property type="entry name" value="INTRADIOL RING-CLEAVAGE DIOXYGENASES DOMAIN-CONTAINING PROTEIN-RELATED"/>
    <property type="match status" value="1"/>
</dbReference>
<dbReference type="STRING" id="52.CMC5_066640"/>
<dbReference type="InterPro" id="IPR015889">
    <property type="entry name" value="Intradiol_dOase_core"/>
</dbReference>
<gene>
    <name evidence="2" type="ORF">CMC5_066640</name>
</gene>
<dbReference type="GO" id="GO:0016702">
    <property type="term" value="F:oxidoreductase activity, acting on single donors with incorporation of molecular oxygen, incorporation of two atoms of oxygen"/>
    <property type="evidence" value="ECO:0007669"/>
    <property type="project" value="InterPro"/>
</dbReference>
<reference evidence="2 3" key="1">
    <citation type="submission" date="2015-07" db="EMBL/GenBank/DDBJ databases">
        <title>Genome analysis of myxobacterium Chondromyces crocatus Cm c5 reveals a high potential for natural compound synthesis and the genetic basis for the loss of fruiting body formation.</title>
        <authorList>
            <person name="Zaburannyi N."/>
            <person name="Bunk B."/>
            <person name="Maier J."/>
            <person name="Overmann J."/>
            <person name="Mueller R."/>
        </authorList>
    </citation>
    <scope>NUCLEOTIDE SEQUENCE [LARGE SCALE GENOMIC DNA]</scope>
    <source>
        <strain evidence="2 3">Cm c5</strain>
    </source>
</reference>
<dbReference type="Gene3D" id="2.60.130.10">
    <property type="entry name" value="Aromatic compound dioxygenase"/>
    <property type="match status" value="1"/>
</dbReference>
<protein>
    <recommendedName>
        <fullName evidence="1">Intradiol ring-cleavage dioxygenases domain-containing protein</fullName>
    </recommendedName>
</protein>
<dbReference type="InterPro" id="IPR000627">
    <property type="entry name" value="Intradiol_dOase_C"/>
</dbReference>
<evidence type="ECO:0000313" key="3">
    <source>
        <dbReference type="Proteomes" id="UP000067626"/>
    </source>
</evidence>
<dbReference type="Pfam" id="PF00775">
    <property type="entry name" value="Dioxygenase_C"/>
    <property type="match status" value="1"/>
</dbReference>
<dbReference type="SUPFAM" id="SSF49482">
    <property type="entry name" value="Aromatic compound dioxygenase"/>
    <property type="match status" value="1"/>
</dbReference>
<feature type="domain" description="Intradiol ring-cleavage dioxygenases" evidence="1">
    <location>
        <begin position="92"/>
        <end position="168"/>
    </location>
</feature>
<evidence type="ECO:0000259" key="1">
    <source>
        <dbReference type="Pfam" id="PF00775"/>
    </source>
</evidence>
<dbReference type="PATRIC" id="fig|52.7.peg.7321"/>
<dbReference type="CDD" id="cd03457">
    <property type="entry name" value="intradiol_dioxygenase_like"/>
    <property type="match status" value="1"/>
</dbReference>
<proteinExistence type="predicted"/>
<sequence length="255" mass="26676">MGHGDDHPHDGLTADLKALAAQSSRRKVLGWLAGATLLPLLGCEDANGGACAAIPEETAGPYPGDGTNGANALVLDGIVRSDIRSSIAGLSGTAEGIPLTVTLTVVDSGDACAALAGYVVYLWHCDRDGQYSMYTRQDQNYLRGVLETAEDGTVTFTTIFPGCYDGRMPHMHFEVYEDLASATSGRNAIATSQLAFPTAVCDAVYATTGYEASVTNFARTSFERDNVFSDGVEQQLAEVAGTVSDGYSATLTIGV</sequence>
<dbReference type="Proteomes" id="UP000067626">
    <property type="component" value="Chromosome"/>
</dbReference>
<dbReference type="EMBL" id="CP012159">
    <property type="protein sequence ID" value="AKT42438.1"/>
    <property type="molecule type" value="Genomic_DNA"/>
</dbReference>
<dbReference type="PANTHER" id="PTHR34315">
    <property type="match status" value="1"/>
</dbReference>
<accession>A0A0K1EP89</accession>
<dbReference type="GO" id="GO:0008199">
    <property type="term" value="F:ferric iron binding"/>
    <property type="evidence" value="ECO:0007669"/>
    <property type="project" value="InterPro"/>
</dbReference>
<dbReference type="AlphaFoldDB" id="A0A0K1EP89"/>
<name>A0A0K1EP89_CHOCO</name>
<dbReference type="KEGG" id="ccro:CMC5_066640"/>
<organism evidence="2 3">
    <name type="scientific">Chondromyces crocatus</name>
    <dbReference type="NCBI Taxonomy" id="52"/>
    <lineage>
        <taxon>Bacteria</taxon>
        <taxon>Pseudomonadati</taxon>
        <taxon>Myxococcota</taxon>
        <taxon>Polyangia</taxon>
        <taxon>Polyangiales</taxon>
        <taxon>Polyangiaceae</taxon>
        <taxon>Chondromyces</taxon>
    </lineage>
</organism>
<evidence type="ECO:0000313" key="2">
    <source>
        <dbReference type="EMBL" id="AKT42438.1"/>
    </source>
</evidence>
<dbReference type="RefSeq" id="WP_050434069.1">
    <property type="nucleotide sequence ID" value="NZ_CP012159.1"/>
</dbReference>